<dbReference type="AlphaFoldDB" id="A0A9X9LXW9"/>
<protein>
    <submittedName>
        <fullName evidence="2">Uncharacterized protein</fullName>
    </submittedName>
</protein>
<evidence type="ECO:0000313" key="2">
    <source>
        <dbReference type="EMBL" id="VCW98932.1"/>
    </source>
</evidence>
<evidence type="ECO:0000313" key="3">
    <source>
        <dbReference type="Proteomes" id="UP000269945"/>
    </source>
</evidence>
<feature type="region of interest" description="Disordered" evidence="1">
    <location>
        <begin position="1"/>
        <end position="77"/>
    </location>
</feature>
<feature type="compositionally biased region" description="Polar residues" evidence="1">
    <location>
        <begin position="68"/>
        <end position="77"/>
    </location>
</feature>
<accession>A0A9X9LXW9</accession>
<proteinExistence type="predicted"/>
<sequence length="77" mass="7586">MPRGGPAPGSPVLCSLSPSGGPRRNQSIAPSGATQSRGGLKPQRPGNLVKPVGLGERLKGPESPCRTAVTSSGGRGG</sequence>
<keyword evidence="3" id="KW-1185">Reference proteome</keyword>
<organism evidence="2 3">
    <name type="scientific">Gulo gulo</name>
    <name type="common">Wolverine</name>
    <name type="synonym">Gluton</name>
    <dbReference type="NCBI Taxonomy" id="48420"/>
    <lineage>
        <taxon>Eukaryota</taxon>
        <taxon>Metazoa</taxon>
        <taxon>Chordata</taxon>
        <taxon>Craniata</taxon>
        <taxon>Vertebrata</taxon>
        <taxon>Euteleostomi</taxon>
        <taxon>Mammalia</taxon>
        <taxon>Eutheria</taxon>
        <taxon>Laurasiatheria</taxon>
        <taxon>Carnivora</taxon>
        <taxon>Caniformia</taxon>
        <taxon>Musteloidea</taxon>
        <taxon>Mustelidae</taxon>
        <taxon>Guloninae</taxon>
        <taxon>Gulo</taxon>
    </lineage>
</organism>
<name>A0A9X9LXW9_GULGU</name>
<feature type="compositionally biased region" description="Polar residues" evidence="1">
    <location>
        <begin position="24"/>
        <end position="37"/>
    </location>
</feature>
<reference evidence="2 3" key="1">
    <citation type="submission" date="2018-10" db="EMBL/GenBank/DDBJ databases">
        <authorList>
            <person name="Ekblom R."/>
            <person name="Jareborg N."/>
        </authorList>
    </citation>
    <scope>NUCLEOTIDE SEQUENCE [LARGE SCALE GENOMIC DNA]</scope>
    <source>
        <tissue evidence="2">Muscle</tissue>
    </source>
</reference>
<comment type="caution">
    <text evidence="2">The sequence shown here is derived from an EMBL/GenBank/DDBJ whole genome shotgun (WGS) entry which is preliminary data.</text>
</comment>
<dbReference type="EMBL" id="CYRY02026940">
    <property type="protein sequence ID" value="VCW98932.1"/>
    <property type="molecule type" value="Genomic_DNA"/>
</dbReference>
<evidence type="ECO:0000256" key="1">
    <source>
        <dbReference type="SAM" id="MobiDB-lite"/>
    </source>
</evidence>
<dbReference type="Proteomes" id="UP000269945">
    <property type="component" value="Unassembled WGS sequence"/>
</dbReference>
<gene>
    <name evidence="2" type="ORF">BN2614_LOCUS4</name>
</gene>